<gene>
    <name evidence="1" type="ORF">E2C01_030125</name>
</gene>
<keyword evidence="2" id="KW-1185">Reference proteome</keyword>
<name>A0A5B7ETU8_PORTR</name>
<accession>A0A5B7ETU8</accession>
<dbReference type="EMBL" id="VSRR010003570">
    <property type="protein sequence ID" value="MPC36658.1"/>
    <property type="molecule type" value="Genomic_DNA"/>
</dbReference>
<organism evidence="1 2">
    <name type="scientific">Portunus trituberculatus</name>
    <name type="common">Swimming crab</name>
    <name type="synonym">Neptunus trituberculatus</name>
    <dbReference type="NCBI Taxonomy" id="210409"/>
    <lineage>
        <taxon>Eukaryota</taxon>
        <taxon>Metazoa</taxon>
        <taxon>Ecdysozoa</taxon>
        <taxon>Arthropoda</taxon>
        <taxon>Crustacea</taxon>
        <taxon>Multicrustacea</taxon>
        <taxon>Malacostraca</taxon>
        <taxon>Eumalacostraca</taxon>
        <taxon>Eucarida</taxon>
        <taxon>Decapoda</taxon>
        <taxon>Pleocyemata</taxon>
        <taxon>Brachyura</taxon>
        <taxon>Eubrachyura</taxon>
        <taxon>Portunoidea</taxon>
        <taxon>Portunidae</taxon>
        <taxon>Portuninae</taxon>
        <taxon>Portunus</taxon>
    </lineage>
</organism>
<reference evidence="1 2" key="1">
    <citation type="submission" date="2019-05" db="EMBL/GenBank/DDBJ databases">
        <title>Another draft genome of Portunus trituberculatus and its Hox gene families provides insights of decapod evolution.</title>
        <authorList>
            <person name="Jeong J.-H."/>
            <person name="Song I."/>
            <person name="Kim S."/>
            <person name="Choi T."/>
            <person name="Kim D."/>
            <person name="Ryu S."/>
            <person name="Kim W."/>
        </authorList>
    </citation>
    <scope>NUCLEOTIDE SEQUENCE [LARGE SCALE GENOMIC DNA]</scope>
    <source>
        <tissue evidence="1">Muscle</tissue>
    </source>
</reference>
<sequence>MEGSVLDFCAVYVPALLGAAVNIECSHSPAITSVHSTLTTVHESRICHEIRNQPFLSVSANTFTIVNKEQENKESCKKPLRYVLLGAIIAQR</sequence>
<proteinExistence type="predicted"/>
<dbReference type="Proteomes" id="UP000324222">
    <property type="component" value="Unassembled WGS sequence"/>
</dbReference>
<evidence type="ECO:0000313" key="2">
    <source>
        <dbReference type="Proteomes" id="UP000324222"/>
    </source>
</evidence>
<evidence type="ECO:0000313" key="1">
    <source>
        <dbReference type="EMBL" id="MPC36658.1"/>
    </source>
</evidence>
<comment type="caution">
    <text evidence="1">The sequence shown here is derived from an EMBL/GenBank/DDBJ whole genome shotgun (WGS) entry which is preliminary data.</text>
</comment>
<dbReference type="AlphaFoldDB" id="A0A5B7ETU8"/>
<protein>
    <submittedName>
        <fullName evidence="1">Uncharacterized protein</fullName>
    </submittedName>
</protein>